<dbReference type="RefSeq" id="WP_131910395.1">
    <property type="nucleotide sequence ID" value="NZ_SMFM01000008.1"/>
</dbReference>
<accession>A0A4R5AS34</accession>
<evidence type="ECO:0008006" key="3">
    <source>
        <dbReference type="Google" id="ProtNLM"/>
    </source>
</evidence>
<dbReference type="OrthoDB" id="1347506at2"/>
<keyword evidence="2" id="KW-1185">Reference proteome</keyword>
<organism evidence="1 2">
    <name type="scientific">Flavobacterium caseinilyticum</name>
    <dbReference type="NCBI Taxonomy" id="2541732"/>
    <lineage>
        <taxon>Bacteria</taxon>
        <taxon>Pseudomonadati</taxon>
        <taxon>Bacteroidota</taxon>
        <taxon>Flavobacteriia</taxon>
        <taxon>Flavobacteriales</taxon>
        <taxon>Flavobacteriaceae</taxon>
        <taxon>Flavobacterium</taxon>
    </lineage>
</organism>
<evidence type="ECO:0000313" key="1">
    <source>
        <dbReference type="EMBL" id="TDD74609.1"/>
    </source>
</evidence>
<dbReference type="Proteomes" id="UP000295278">
    <property type="component" value="Unassembled WGS sequence"/>
</dbReference>
<dbReference type="EMBL" id="SMFM01000008">
    <property type="protein sequence ID" value="TDD74609.1"/>
    <property type="molecule type" value="Genomic_DNA"/>
</dbReference>
<comment type="caution">
    <text evidence="1">The sequence shown here is derived from an EMBL/GenBank/DDBJ whole genome shotgun (WGS) entry which is preliminary data.</text>
</comment>
<protein>
    <recommendedName>
        <fullName evidence="3">DUF4303 domain-containing protein</fullName>
    </recommendedName>
</protein>
<sequence>MNEEAKIISKHNLDLSSTEKLANDIATRLNSNVEYGEYSKGENGHNFIPLGTITKNESGIFSTLYNLQNDTNSNYDFVLELGEEAKLIYKDMISFIPPWEEQFDTVLKDYLEGTLITDPYYSGVFDDLRDFGADKVLFVKELNPETLDIKANQTWEQYSADIQEKEESFIVALIQ</sequence>
<dbReference type="AlphaFoldDB" id="A0A4R5AS34"/>
<name>A0A4R5AS34_9FLAO</name>
<reference evidence="1 2" key="1">
    <citation type="submission" date="2019-03" db="EMBL/GenBank/DDBJ databases">
        <title>Flavobacterium AT-3-2 sp. nov., isolated from arctic soil.</title>
        <authorList>
            <person name="Chaudhary D.K."/>
        </authorList>
    </citation>
    <scope>NUCLEOTIDE SEQUENCE [LARGE SCALE GENOMIC DNA]</scope>
    <source>
        <strain evidence="1 2">AT-3-2</strain>
    </source>
</reference>
<gene>
    <name evidence="1" type="ORF">E0F89_13965</name>
</gene>
<proteinExistence type="predicted"/>
<evidence type="ECO:0000313" key="2">
    <source>
        <dbReference type="Proteomes" id="UP000295278"/>
    </source>
</evidence>